<dbReference type="Gene3D" id="3.90.1570.30">
    <property type="match status" value="1"/>
</dbReference>
<dbReference type="SUPFAM" id="SSF52540">
    <property type="entry name" value="P-loop containing nucleoside triphosphate hydrolases"/>
    <property type="match status" value="1"/>
</dbReference>
<dbReference type="CDD" id="cd18799">
    <property type="entry name" value="SF2_C_EcoAI-like"/>
    <property type="match status" value="1"/>
</dbReference>
<feature type="domain" description="Helicase ATP-binding" evidence="2">
    <location>
        <begin position="355"/>
        <end position="516"/>
    </location>
</feature>
<dbReference type="Pfam" id="PF08463">
    <property type="entry name" value="EcoEI_R_C"/>
    <property type="match status" value="1"/>
</dbReference>
<dbReference type="InterPro" id="IPR007409">
    <property type="entry name" value="Restrct_endonuc_type1_HsdR_N"/>
</dbReference>
<dbReference type="PROSITE" id="PS51192">
    <property type="entry name" value="HELICASE_ATP_BIND_1"/>
    <property type="match status" value="1"/>
</dbReference>
<dbReference type="SMART" id="SM00487">
    <property type="entry name" value="DEXDc"/>
    <property type="match status" value="1"/>
</dbReference>
<dbReference type="CDD" id="cd18032">
    <property type="entry name" value="DEXHc_RE_I_III_res"/>
    <property type="match status" value="1"/>
</dbReference>
<protein>
    <submittedName>
        <fullName evidence="4">DEAD/DEAH box helicase family protein</fullName>
    </submittedName>
</protein>
<dbReference type="InterPro" id="IPR027417">
    <property type="entry name" value="P-loop_NTPase"/>
</dbReference>
<dbReference type="Pfam" id="PF04851">
    <property type="entry name" value="ResIII"/>
    <property type="match status" value="1"/>
</dbReference>
<dbReference type="InterPro" id="IPR013670">
    <property type="entry name" value="EcoEI_R_C_dom"/>
</dbReference>
<accession>A0ABV9GN53</accession>
<dbReference type="InterPro" id="IPR001650">
    <property type="entry name" value="Helicase_C-like"/>
</dbReference>
<keyword evidence="5" id="KW-1185">Reference proteome</keyword>
<dbReference type="InterPro" id="IPR050742">
    <property type="entry name" value="Helicase_Restrict-Modif_Enz"/>
</dbReference>
<comment type="caution">
    <text evidence="4">The sequence shown here is derived from an EMBL/GenBank/DDBJ whole genome shotgun (WGS) entry which is preliminary data.</text>
</comment>
<dbReference type="EMBL" id="JBHSFW010000008">
    <property type="protein sequence ID" value="MFC4619378.1"/>
    <property type="molecule type" value="Genomic_DNA"/>
</dbReference>
<dbReference type="Gene3D" id="3.40.50.300">
    <property type="entry name" value="P-loop containing nucleotide triphosphate hydrolases"/>
    <property type="match status" value="2"/>
</dbReference>
<dbReference type="PROSITE" id="PS51194">
    <property type="entry name" value="HELICASE_CTER"/>
    <property type="match status" value="1"/>
</dbReference>
<keyword evidence="4" id="KW-0378">Hydrolase</keyword>
<evidence type="ECO:0000313" key="4">
    <source>
        <dbReference type="EMBL" id="MFC4619378.1"/>
    </source>
</evidence>
<keyword evidence="4" id="KW-0347">Helicase</keyword>
<dbReference type="InterPro" id="IPR014001">
    <property type="entry name" value="Helicase_ATP-bd"/>
</dbReference>
<sequence length="1112" mass="129476">MSNFSFLKGKKPFRRFANACFEAEKALVVSPAVSAIQSRRALELAVKWVYSYDSAVKVPYQDNLSSLIHDPNFLGIIDQELLPLMKYVVKLGNQSVHTNAPITRDEAVLSLHHLFQFIAWIDYCYSDEFTAGEFDESLLPIGEEKQVRPKELQDLYEQLSAKDRKLEEIIKENEHLRKNVTEKREQNTKEYHFQVDELNEFETRLKYIDLDLKLAGWTFNKDIVREYPVVGMPNKEGKGFVDYVLFGDNGKPLAIVEAKRTSKDPKIGRQQAKLYADCIENMTGTRPVIFYTNGFETFIWNSPYPPRKVSGFYNKEELNLLMERREMMRPLTNIQINDDISNRYYQKEAILAVCDALNRNQRKALLVMATGSGKTRTAISIVDVLARHNWIKNVLFLADRKTLLNQAYRSFNNLLPSLTLCNLLDNKENPEESRMVFSTYPTMMNAIDEAKRKDGKKLFTIGHFDLIIIDESHRSIYKKYRSIFDYFDGILLGLTATPKDEIDKNTYEVFGLENGVPTFAYELDQAVKDKYLVDYRTIETKTKFLEEGIHYDDLSEEDKEKYEETFDEEDFREDIDSSALNEWLFNDHTIDMVLQDLMEKGIRVEGGDKLGKTIIFAKNHNHAERIVERFDALYPEHGGYFARVIDYNIQYYQTLIDDFSDRKKLPQIAVSVDMLDTGVDIPEVVNLVFFKKVRSKSKFWQMIGRGTRLCPDLLGIGQNKTHFLIFDYCGNFEFFRENPKGMDAQVGKSLTEKLFNAKVDIIRELQGFDYQTEDYSKHRSELVKEVTRDVLALDSENFRVRQHLQYVEKFKNKDQWVTLSVLDTNEIKEHILPIIVSIQDDEFAKRFDLLMYTIELAKLQTKNATKPIRNVIKTAEALSKLGTIPQVMEQKPVIDKVLTEEFWESADIFELDEVRAALRDLIKFIEKDTQKIYYTNFQDQVMEVKENGPMFKVNDLQSYRKKVEHYLIQHKDQIAIYKLNNNKPLTAQDVNILEDILWKELGTREDYEKDFGDTPITKLVRQIVGLDPQAANAAFSEFLSEERLNLNQIRFVKHIVDYVIKNGMLDKEVLQQEPFRSVGSIVELFKENMDEARKIIVIIDEINRNAEEIAGA</sequence>
<keyword evidence="4" id="KW-0547">Nucleotide-binding</keyword>
<keyword evidence="4" id="KW-0067">ATP-binding</keyword>
<dbReference type="InterPro" id="IPR025285">
    <property type="entry name" value="DUF4145"/>
</dbReference>
<feature type="domain" description="Helicase C-terminal" evidence="3">
    <location>
        <begin position="596"/>
        <end position="776"/>
    </location>
</feature>
<dbReference type="Proteomes" id="UP001596022">
    <property type="component" value="Unassembled WGS sequence"/>
</dbReference>
<dbReference type="PANTHER" id="PTHR47396:SF1">
    <property type="entry name" value="ATP-DEPENDENT HELICASE IRC3-RELATED"/>
    <property type="match status" value="1"/>
</dbReference>
<dbReference type="Pfam" id="PF13643">
    <property type="entry name" value="DUF4145"/>
    <property type="match status" value="1"/>
</dbReference>
<dbReference type="GO" id="GO:0004386">
    <property type="term" value="F:helicase activity"/>
    <property type="evidence" value="ECO:0007669"/>
    <property type="project" value="UniProtKB-KW"/>
</dbReference>
<gene>
    <name evidence="4" type="ORF">ACFO4N_11705</name>
</gene>
<evidence type="ECO:0000313" key="5">
    <source>
        <dbReference type="Proteomes" id="UP001596022"/>
    </source>
</evidence>
<organism evidence="4 5">
    <name type="scientific">Camelliibacillus cellulosilyticus</name>
    <dbReference type="NCBI Taxonomy" id="2174486"/>
    <lineage>
        <taxon>Bacteria</taxon>
        <taxon>Bacillati</taxon>
        <taxon>Bacillota</taxon>
        <taxon>Bacilli</taxon>
        <taxon>Bacillales</taxon>
        <taxon>Sporolactobacillaceae</taxon>
        <taxon>Camelliibacillus</taxon>
    </lineage>
</organism>
<dbReference type="PANTHER" id="PTHR47396">
    <property type="entry name" value="TYPE I RESTRICTION ENZYME ECOKI R PROTEIN"/>
    <property type="match status" value="1"/>
</dbReference>
<dbReference type="RefSeq" id="WP_376846475.1">
    <property type="nucleotide sequence ID" value="NZ_JBHSFW010000008.1"/>
</dbReference>
<keyword evidence="1" id="KW-0175">Coiled coil</keyword>
<dbReference type="Pfam" id="PF00271">
    <property type="entry name" value="Helicase_C"/>
    <property type="match status" value="1"/>
</dbReference>
<feature type="coiled-coil region" evidence="1">
    <location>
        <begin position="152"/>
        <end position="186"/>
    </location>
</feature>
<evidence type="ECO:0000259" key="2">
    <source>
        <dbReference type="PROSITE" id="PS51192"/>
    </source>
</evidence>
<dbReference type="Pfam" id="PF04313">
    <property type="entry name" value="HSDR_N"/>
    <property type="match status" value="1"/>
</dbReference>
<reference evidence="5" key="1">
    <citation type="journal article" date="2019" name="Int. J. Syst. Evol. Microbiol.">
        <title>The Global Catalogue of Microorganisms (GCM) 10K type strain sequencing project: providing services to taxonomists for standard genome sequencing and annotation.</title>
        <authorList>
            <consortium name="The Broad Institute Genomics Platform"/>
            <consortium name="The Broad Institute Genome Sequencing Center for Infectious Disease"/>
            <person name="Wu L."/>
            <person name="Ma J."/>
        </authorList>
    </citation>
    <scope>NUCLEOTIDE SEQUENCE [LARGE SCALE GENOMIC DNA]</scope>
    <source>
        <strain evidence="5">CGMCC 1.16306</strain>
    </source>
</reference>
<evidence type="ECO:0000256" key="1">
    <source>
        <dbReference type="SAM" id="Coils"/>
    </source>
</evidence>
<name>A0ABV9GN53_9BACL</name>
<dbReference type="InterPro" id="IPR006935">
    <property type="entry name" value="Helicase/UvrB_N"/>
</dbReference>
<proteinExistence type="predicted"/>
<evidence type="ECO:0000259" key="3">
    <source>
        <dbReference type="PROSITE" id="PS51194"/>
    </source>
</evidence>